<accession>A0A411YXE7</accession>
<dbReference type="Gene3D" id="3.40.50.1820">
    <property type="entry name" value="alpha/beta hydrolase"/>
    <property type="match status" value="1"/>
</dbReference>
<gene>
    <name evidence="2" type="ORF">D1012_20225</name>
</gene>
<evidence type="ECO:0000259" key="1">
    <source>
        <dbReference type="Pfam" id="PF12697"/>
    </source>
</evidence>
<dbReference type="Proteomes" id="UP000284547">
    <property type="component" value="Unassembled WGS sequence"/>
</dbReference>
<dbReference type="InterPro" id="IPR050266">
    <property type="entry name" value="AB_hydrolase_sf"/>
</dbReference>
<name>A0A411YXE7_9RHOB</name>
<organism evidence="2 3">
    <name type="scientific">Pseudotabrizicola alkalilacus</name>
    <dbReference type="NCBI Taxonomy" id="2305252"/>
    <lineage>
        <taxon>Bacteria</taxon>
        <taxon>Pseudomonadati</taxon>
        <taxon>Pseudomonadota</taxon>
        <taxon>Alphaproteobacteria</taxon>
        <taxon>Rhodobacterales</taxon>
        <taxon>Paracoccaceae</taxon>
        <taxon>Pseudotabrizicola</taxon>
    </lineage>
</organism>
<feature type="domain" description="AB hydrolase-1" evidence="1">
    <location>
        <begin position="31"/>
        <end position="287"/>
    </location>
</feature>
<dbReference type="OrthoDB" id="9804723at2"/>
<protein>
    <submittedName>
        <fullName evidence="2">Alpha/beta hydrolase</fullName>
    </submittedName>
</protein>
<dbReference type="Pfam" id="PF12697">
    <property type="entry name" value="Abhydrolase_6"/>
    <property type="match status" value="1"/>
</dbReference>
<dbReference type="RefSeq" id="WP_118155931.1">
    <property type="nucleotide sequence ID" value="NZ_QWEY01000016.1"/>
</dbReference>
<evidence type="ECO:0000313" key="3">
    <source>
        <dbReference type="Proteomes" id="UP000284547"/>
    </source>
</evidence>
<dbReference type="GO" id="GO:0016020">
    <property type="term" value="C:membrane"/>
    <property type="evidence" value="ECO:0007669"/>
    <property type="project" value="TreeGrafter"/>
</dbReference>
<evidence type="ECO:0000313" key="2">
    <source>
        <dbReference type="EMBL" id="RGP35413.1"/>
    </source>
</evidence>
<reference evidence="2 3" key="1">
    <citation type="submission" date="2018-08" db="EMBL/GenBank/DDBJ databases">
        <title>Flavobacterium tibetense sp. nov., isolated from a wetland YonghuCo on Tibetan Plateau.</title>
        <authorList>
            <person name="Phurbu D."/>
            <person name="Lu H."/>
            <person name="Xing P."/>
        </authorList>
    </citation>
    <scope>NUCLEOTIDE SEQUENCE [LARGE SCALE GENOMIC DNA]</scope>
    <source>
        <strain evidence="2 3">DJC</strain>
    </source>
</reference>
<proteinExistence type="predicted"/>
<dbReference type="PRINTS" id="PR00111">
    <property type="entry name" value="ABHYDROLASE"/>
</dbReference>
<dbReference type="InterPro" id="IPR000073">
    <property type="entry name" value="AB_hydrolase_1"/>
</dbReference>
<dbReference type="InterPro" id="IPR029058">
    <property type="entry name" value="AB_hydrolase_fold"/>
</dbReference>
<dbReference type="AlphaFoldDB" id="A0A411YXE7"/>
<dbReference type="PANTHER" id="PTHR43798">
    <property type="entry name" value="MONOACYLGLYCEROL LIPASE"/>
    <property type="match status" value="1"/>
</dbReference>
<keyword evidence="2" id="KW-0378">Hydrolase</keyword>
<comment type="caution">
    <text evidence="2">The sequence shown here is derived from an EMBL/GenBank/DDBJ whole genome shotgun (WGS) entry which is preliminary data.</text>
</comment>
<dbReference type="EMBL" id="QWEY01000016">
    <property type="protein sequence ID" value="RGP35413.1"/>
    <property type="molecule type" value="Genomic_DNA"/>
</dbReference>
<sequence length="313" mass="33927">MAIEPMHSTAQTMLLDGIETRYYSAGTGETVVLLHNGHAGTSSEVASSLMWHSVFGSFAAQFHVVALDRLGQGRTANPAGPELYGHDASAAHTLAFLKALGGGPFHLVGHDEGAFIAAQLAFDHPDLIASVTLVAANTLTPGSDRRSIVLSDPVLPMLSPASLRWHYEKTSCSHLAVSDVWMDEATAVASLEKTHDAVRVMADEDRYLSQQVGQWNMRRAAMHRRIHAEGLPCPTLIVWGFDDPIAPFENARYLMELLAVRQRDTELRIFNAAGHFPHWEQPAAFSRAVTSFVAQANALAAATQARRSAKQAG</sequence>
<keyword evidence="3" id="KW-1185">Reference proteome</keyword>
<dbReference type="GO" id="GO:0016787">
    <property type="term" value="F:hydrolase activity"/>
    <property type="evidence" value="ECO:0007669"/>
    <property type="project" value="UniProtKB-KW"/>
</dbReference>
<dbReference type="PANTHER" id="PTHR43798:SF33">
    <property type="entry name" value="HYDROLASE, PUTATIVE (AFU_ORTHOLOGUE AFUA_2G14860)-RELATED"/>
    <property type="match status" value="1"/>
</dbReference>
<dbReference type="SUPFAM" id="SSF53474">
    <property type="entry name" value="alpha/beta-Hydrolases"/>
    <property type="match status" value="1"/>
</dbReference>